<proteinExistence type="predicted"/>
<accession>A0A8S5T4V9</accession>
<reference evidence="1" key="1">
    <citation type="journal article" date="2021" name="Proc. Natl. Acad. Sci. U.S.A.">
        <title>A Catalog of Tens of Thousands of Viruses from Human Metagenomes Reveals Hidden Associations with Chronic Diseases.</title>
        <authorList>
            <person name="Tisza M.J."/>
            <person name="Buck C.B."/>
        </authorList>
    </citation>
    <scope>NUCLEOTIDE SEQUENCE</scope>
    <source>
        <strain evidence="1">Ctn8e14</strain>
    </source>
</reference>
<sequence>MPKITNSTNMVITNSKLGSLQFCDMLSTLTIPGSMKNVPTNFFSGNNISMLAFKQGVECIASKAIRTNYSKQVALTLPKSVTKIFDIGLCINTTVPTVSMNLAKGVAMIRNKSTANQLSDFIYPESFTNYYEKPYKLTVNSPYKQIRPIGDNAISYANTEYRVDVAGGEVYIGKIAHREDIQIVCKQPYNKAVHTNDVCYRLFDNVTNNSCDMHTRSIEFPNLTNTVKVNLYDDKGYEIIATGMPAVSIRGHRNNTPDYYPCILDNGLIVTGIHSSSGTFPLTIVIEGLPKLSKIAEHYATTGAPVISGFNNCSSTIYINNTHYVSSADTQCLRAFKGRIILTNVNYAYLPEDVLNKCDMTGVKHIACSARYASSVTDPSLKAKLCNAPSYLYGDLNKWTVW</sequence>
<dbReference type="EMBL" id="BK032747">
    <property type="protein sequence ID" value="DAF58160.1"/>
    <property type="molecule type" value="Genomic_DNA"/>
</dbReference>
<dbReference type="InterPro" id="IPR032675">
    <property type="entry name" value="LRR_dom_sf"/>
</dbReference>
<name>A0A8S5T4V9_9CAUD</name>
<evidence type="ECO:0000313" key="1">
    <source>
        <dbReference type="EMBL" id="DAF58160.1"/>
    </source>
</evidence>
<organism evidence="1">
    <name type="scientific">Siphoviridae sp. ctn8e14</name>
    <dbReference type="NCBI Taxonomy" id="2827936"/>
    <lineage>
        <taxon>Viruses</taxon>
        <taxon>Duplodnaviria</taxon>
        <taxon>Heunggongvirae</taxon>
        <taxon>Uroviricota</taxon>
        <taxon>Caudoviricetes</taxon>
    </lineage>
</organism>
<protein>
    <submittedName>
        <fullName evidence="1">Uncharacterized protein</fullName>
    </submittedName>
</protein>
<dbReference type="Gene3D" id="3.80.10.10">
    <property type="entry name" value="Ribonuclease Inhibitor"/>
    <property type="match status" value="1"/>
</dbReference>